<dbReference type="EMBL" id="CANI01000032">
    <property type="protein sequence ID" value="CCM77602.1"/>
    <property type="molecule type" value="Genomic_DNA"/>
</dbReference>
<gene>
    <name evidence="1" type="ORF">BN77_0558</name>
</gene>
<comment type="caution">
    <text evidence="1">The sequence shown here is derived from an EMBL/GenBank/DDBJ whole genome shotgun (WGS) entry which is preliminary data.</text>
</comment>
<proteinExistence type="predicted"/>
<dbReference type="STRING" id="1211777.BN77_0558"/>
<protein>
    <submittedName>
        <fullName evidence="1">Uncharacterized protein</fullName>
    </submittedName>
</protein>
<evidence type="ECO:0000313" key="1">
    <source>
        <dbReference type="EMBL" id="CCM77602.1"/>
    </source>
</evidence>
<dbReference type="HOGENOM" id="CLU_2181816_0_0_5"/>
<evidence type="ECO:0000313" key="2">
    <source>
        <dbReference type="Proteomes" id="UP000009319"/>
    </source>
</evidence>
<reference evidence="1 2" key="1">
    <citation type="journal article" date="2013" name="Genome Announc.">
        <title>Draft Genome Sequence of Rhizobium mesoamericanum STM3625, a Nitrogen-Fixing Symbiont of Mimosa pudica Isolated in French Guiana (South America).</title>
        <authorList>
            <person name="Moulin L."/>
            <person name="Mornico D."/>
            <person name="Melkonian R."/>
            <person name="Klonowska A."/>
        </authorList>
    </citation>
    <scope>NUCLEOTIDE SEQUENCE [LARGE SCALE GENOMIC DNA]</scope>
    <source>
        <strain evidence="1 2">STM3625</strain>
    </source>
</reference>
<keyword evidence="2" id="KW-1185">Reference proteome</keyword>
<dbReference type="AlphaFoldDB" id="K0Q0V8"/>
<organism evidence="1 2">
    <name type="scientific">Rhizobium mesoamericanum STM3625</name>
    <dbReference type="NCBI Taxonomy" id="1211777"/>
    <lineage>
        <taxon>Bacteria</taxon>
        <taxon>Pseudomonadati</taxon>
        <taxon>Pseudomonadota</taxon>
        <taxon>Alphaproteobacteria</taxon>
        <taxon>Hyphomicrobiales</taxon>
        <taxon>Rhizobiaceae</taxon>
        <taxon>Rhizobium/Agrobacterium group</taxon>
        <taxon>Rhizobium</taxon>
    </lineage>
</organism>
<dbReference type="Proteomes" id="UP000009319">
    <property type="component" value="Unassembled WGS sequence"/>
</dbReference>
<accession>K0Q0V8</accession>
<name>K0Q0V8_9HYPH</name>
<sequence length="109" mass="12106">MAEALSQNGTRGTAHGAAPRMIHERSLGIHAINFAESTMASDRASNKPQQRNAALLWNIWLAARRFGFRPSVWWHALEGRPRRLLRARIAAWSPADLSYNEGAAMAAKD</sequence>